<name>A0A212RQ42_9PROT</name>
<organism evidence="2 3">
    <name type="scientific">Arboricoccus pini</name>
    <dbReference type="NCBI Taxonomy" id="1963835"/>
    <lineage>
        <taxon>Bacteria</taxon>
        <taxon>Pseudomonadati</taxon>
        <taxon>Pseudomonadota</taxon>
        <taxon>Alphaproteobacteria</taxon>
        <taxon>Geminicoccales</taxon>
        <taxon>Geminicoccaceae</taxon>
        <taxon>Arboricoccus</taxon>
    </lineage>
</organism>
<dbReference type="RefSeq" id="WP_088562369.1">
    <property type="nucleotide sequence ID" value="NZ_FYEH01000012.1"/>
</dbReference>
<dbReference type="Proteomes" id="UP000197065">
    <property type="component" value="Unassembled WGS sequence"/>
</dbReference>
<evidence type="ECO:0000313" key="3">
    <source>
        <dbReference type="Proteomes" id="UP000197065"/>
    </source>
</evidence>
<gene>
    <name evidence="2" type="ORF">SAMN07250955_11230</name>
</gene>
<feature type="compositionally biased region" description="Acidic residues" evidence="1">
    <location>
        <begin position="165"/>
        <end position="176"/>
    </location>
</feature>
<dbReference type="AlphaFoldDB" id="A0A212RQ42"/>
<evidence type="ECO:0000256" key="1">
    <source>
        <dbReference type="SAM" id="MobiDB-lite"/>
    </source>
</evidence>
<feature type="region of interest" description="Disordered" evidence="1">
    <location>
        <begin position="165"/>
        <end position="201"/>
    </location>
</feature>
<keyword evidence="3" id="KW-1185">Reference proteome</keyword>
<proteinExistence type="predicted"/>
<dbReference type="EMBL" id="FYEH01000012">
    <property type="protein sequence ID" value="SNB74716.1"/>
    <property type="molecule type" value="Genomic_DNA"/>
</dbReference>
<dbReference type="OrthoDB" id="8312933at2"/>
<accession>A0A212RQ42</accession>
<protein>
    <submittedName>
        <fullName evidence="2">Uncharacterized protein</fullName>
    </submittedName>
</protein>
<sequence length="560" mass="60390">MAFKLTKEIAKKSLMTLLATRGEGKSPCAIAIAHDRKLNKYVFVATRKAMASARSDAGRAFEWAGGNPGYIDAKGKELKFPVLLHGLAKLDGSTLTVRAAKSMPGLVQKAAVGFFKTGNKLVKPFAKVHTLPLTDADTDNYNVLEDDDPSAEVDDFDKVMSEFAEETSVADDDVDEVSTSAEAAEGPDANGDDGDTDQDEEEKRIAAAKAQLSESLRAKVQSEAARVAEHVIRISGIIGLPSRTTVGDLAAKLAGWLVQILAATPEAERENRLITFMQQLTLALCRAENLRDVQYTKKSNAATKTAGAEKADKADSTILDGRLDLEDIETEAPSIEDVVQELFSQGMELARQRELPHLDAANDLEIDQMVRANWPAEQGDKRLEVIRKLCANVSASFASDDRLALYLGLGRNTPLAPEDIFIPPTLRTWDLALGRAESDLNTLKSDVQSALQAEDPSWSVEALGGNWDKVEDLFRGLNTARVKQAVRAIKGTRGSQRNDAIALAEQEVAAAQSYIAGSHVAMLLAQAPIGSGDYVAPHLTHGLREMSDSLAQARSSLAAE</sequence>
<reference evidence="2 3" key="1">
    <citation type="submission" date="2017-06" db="EMBL/GenBank/DDBJ databases">
        <authorList>
            <person name="Kim H.J."/>
            <person name="Triplett B.A."/>
        </authorList>
    </citation>
    <scope>NUCLEOTIDE SEQUENCE [LARGE SCALE GENOMIC DNA]</scope>
    <source>
        <strain evidence="2 3">B29T1</strain>
    </source>
</reference>
<evidence type="ECO:0000313" key="2">
    <source>
        <dbReference type="EMBL" id="SNB74716.1"/>
    </source>
</evidence>
<feature type="compositionally biased region" description="Acidic residues" evidence="1">
    <location>
        <begin position="190"/>
        <end position="200"/>
    </location>
</feature>